<dbReference type="Pfam" id="PF06970">
    <property type="entry name" value="RepA_N"/>
    <property type="match status" value="1"/>
</dbReference>
<organism evidence="3 4">
    <name type="scientific">Streptococcus anginosus</name>
    <dbReference type="NCBI Taxonomy" id="1328"/>
    <lineage>
        <taxon>Bacteria</taxon>
        <taxon>Bacillati</taxon>
        <taxon>Bacillota</taxon>
        <taxon>Bacilli</taxon>
        <taxon>Lactobacillales</taxon>
        <taxon>Streptococcaceae</taxon>
        <taxon>Streptococcus</taxon>
        <taxon>Streptococcus anginosus group</taxon>
    </lineage>
</organism>
<evidence type="ECO:0000313" key="4">
    <source>
        <dbReference type="Proteomes" id="UP000403538"/>
    </source>
</evidence>
<evidence type="ECO:0000313" key="3">
    <source>
        <dbReference type="EMBL" id="VTS38440.1"/>
    </source>
</evidence>
<dbReference type="EMBL" id="CABEID010000001">
    <property type="protein sequence ID" value="VTS38440.1"/>
    <property type="molecule type" value="Genomic_DNA"/>
</dbReference>
<evidence type="ECO:0000259" key="2">
    <source>
        <dbReference type="Pfam" id="PF06970"/>
    </source>
</evidence>
<dbReference type="Proteomes" id="UP000403538">
    <property type="component" value="Unassembled WGS sequence"/>
</dbReference>
<protein>
    <submittedName>
        <fullName evidence="3">Replication initiation protein</fullName>
    </submittedName>
</protein>
<dbReference type="InterPro" id="IPR010724">
    <property type="entry name" value="RepA_N"/>
</dbReference>
<feature type="domain" description="Replication initiator A N-terminal" evidence="2">
    <location>
        <begin position="39"/>
        <end position="113"/>
    </location>
</feature>
<reference evidence="3 4" key="1">
    <citation type="submission" date="2019-05" db="EMBL/GenBank/DDBJ databases">
        <authorList>
            <consortium name="Pathogen Informatics"/>
        </authorList>
    </citation>
    <scope>NUCLEOTIDE SEQUENCE [LARGE SCALE GENOMIC DNA]</scope>
    <source>
        <strain evidence="3 4">NCTC11062</strain>
    </source>
</reference>
<dbReference type="AlphaFoldDB" id="A0A4U9ZD03"/>
<proteinExistence type="predicted"/>
<accession>A0A4U9ZD03</accession>
<gene>
    <name evidence="3" type="ORF">NCTC11062_01266</name>
</gene>
<sequence>MVTKGDREKLSSFSLQIFKGGGEGVDFDYFYNREAERFNFLKVPEVLVDGEEFKGLYAEAIILYSMFLKRTGMSFKNNWIDKEGRVFIYFTVEEIMRRRNISKPTAIKTLDELDMKKGIGLIERVRLGLGKPNIIYVKDFMSVFQVKENDLQKSKNLTSEVKDFNLRSKENELPEVQNVDSNYIENNKSKYSKREYSFGENGLGTFQNVFLTAEDISDLQIILNSQLENYIERLSAYIKSTGKTYKDHKATILSWFYKDQGRGKETKTSNIPTWDEYDKGEHL</sequence>
<name>A0A4U9ZD03_STRAP</name>
<evidence type="ECO:0000256" key="1">
    <source>
        <dbReference type="SAM" id="MobiDB-lite"/>
    </source>
</evidence>
<feature type="region of interest" description="Disordered" evidence="1">
    <location>
        <begin position="263"/>
        <end position="283"/>
    </location>
</feature>